<dbReference type="AlphaFoldDB" id="A0A392NXL3"/>
<keyword evidence="2" id="KW-1185">Reference proteome</keyword>
<organism evidence="1 2">
    <name type="scientific">Trifolium medium</name>
    <dbReference type="NCBI Taxonomy" id="97028"/>
    <lineage>
        <taxon>Eukaryota</taxon>
        <taxon>Viridiplantae</taxon>
        <taxon>Streptophyta</taxon>
        <taxon>Embryophyta</taxon>
        <taxon>Tracheophyta</taxon>
        <taxon>Spermatophyta</taxon>
        <taxon>Magnoliopsida</taxon>
        <taxon>eudicotyledons</taxon>
        <taxon>Gunneridae</taxon>
        <taxon>Pentapetalae</taxon>
        <taxon>rosids</taxon>
        <taxon>fabids</taxon>
        <taxon>Fabales</taxon>
        <taxon>Fabaceae</taxon>
        <taxon>Papilionoideae</taxon>
        <taxon>50 kb inversion clade</taxon>
        <taxon>NPAAA clade</taxon>
        <taxon>Hologalegina</taxon>
        <taxon>IRL clade</taxon>
        <taxon>Trifolieae</taxon>
        <taxon>Trifolium</taxon>
    </lineage>
</organism>
<sequence length="158" mass="19097">MRVAELLKVNGNWKKLWKIQVPNKIKIFLWRALRAVQEIWTEADIWHNVKDYITNATGFIPMVFQMIDEVNSTVMPKVAVMLWTLWWRRNQKCWQEKIPSVFEVTRRARDTLQDWLKAHQRKINTVQNNIELENHTWTKPPFGKLKIRKSVNYPDAQW</sequence>
<gene>
    <name evidence="1" type="ORF">A2U01_0024980</name>
</gene>
<dbReference type="EMBL" id="LXQA010053759">
    <property type="protein sequence ID" value="MCI03939.1"/>
    <property type="molecule type" value="Genomic_DNA"/>
</dbReference>
<dbReference type="Proteomes" id="UP000265520">
    <property type="component" value="Unassembled WGS sequence"/>
</dbReference>
<name>A0A392NXL3_9FABA</name>
<evidence type="ECO:0000313" key="1">
    <source>
        <dbReference type="EMBL" id="MCI03939.1"/>
    </source>
</evidence>
<protein>
    <submittedName>
        <fullName evidence="1">Putative ribonuclease H protein</fullName>
    </submittedName>
</protein>
<reference evidence="1 2" key="1">
    <citation type="journal article" date="2018" name="Front. Plant Sci.">
        <title>Red Clover (Trifolium pratense) and Zigzag Clover (T. medium) - A Picture of Genomic Similarities and Differences.</title>
        <authorList>
            <person name="Dluhosova J."/>
            <person name="Istvanek J."/>
            <person name="Nedelnik J."/>
            <person name="Repkova J."/>
        </authorList>
    </citation>
    <scope>NUCLEOTIDE SEQUENCE [LARGE SCALE GENOMIC DNA]</scope>
    <source>
        <strain evidence="2">cv. 10/8</strain>
        <tissue evidence="1">Leaf</tissue>
    </source>
</reference>
<accession>A0A392NXL3</accession>
<comment type="caution">
    <text evidence="1">The sequence shown here is derived from an EMBL/GenBank/DDBJ whole genome shotgun (WGS) entry which is preliminary data.</text>
</comment>
<proteinExistence type="predicted"/>
<evidence type="ECO:0000313" key="2">
    <source>
        <dbReference type="Proteomes" id="UP000265520"/>
    </source>
</evidence>